<dbReference type="InterPro" id="IPR006311">
    <property type="entry name" value="TAT_signal"/>
</dbReference>
<dbReference type="PANTHER" id="PTHR11002">
    <property type="entry name" value="CARBONIC ANHYDRASE"/>
    <property type="match status" value="1"/>
</dbReference>
<dbReference type="PROSITE" id="PS51318">
    <property type="entry name" value="TAT"/>
    <property type="match status" value="1"/>
</dbReference>
<dbReference type="Proteomes" id="UP000025241">
    <property type="component" value="Chromosome I"/>
</dbReference>
<dbReference type="GO" id="GO:0008270">
    <property type="term" value="F:zinc ion binding"/>
    <property type="evidence" value="ECO:0007669"/>
    <property type="project" value="InterPro"/>
</dbReference>
<gene>
    <name evidence="3" type="ORF">PKB_3933</name>
</gene>
<organism evidence="3 4">
    <name type="scientific">Pseudomonas knackmussii (strain DSM 6978 / CCUG 54928 / LMG 23759 / B13)</name>
    <dbReference type="NCBI Taxonomy" id="1301098"/>
    <lineage>
        <taxon>Bacteria</taxon>
        <taxon>Pseudomonadati</taxon>
        <taxon>Pseudomonadota</taxon>
        <taxon>Gammaproteobacteria</taxon>
        <taxon>Pseudomonadales</taxon>
        <taxon>Pseudomonadaceae</taxon>
        <taxon>Pseudomonas</taxon>
    </lineage>
</organism>
<feature type="binding site" evidence="2">
    <location>
        <position position="157"/>
    </location>
    <ligand>
        <name>Zn(2+)</name>
        <dbReference type="ChEBI" id="CHEBI:29105"/>
    </ligand>
</feature>
<dbReference type="OrthoDB" id="9797527at2"/>
<dbReference type="SMART" id="SM00947">
    <property type="entry name" value="Pro_CA"/>
    <property type="match status" value="1"/>
</dbReference>
<keyword evidence="2" id="KW-0479">Metal-binding</keyword>
<evidence type="ECO:0000256" key="1">
    <source>
        <dbReference type="ARBA" id="ARBA00006217"/>
    </source>
</evidence>
<sequence>MDAKPCCSLHAEPDPQRRSLLKAGAGLAALGLIGAGTWLGAPAQVQAAALGRAERDGLTPEQVIERLKAGNQRFRSGRMQQHDYLAQKRASREGQYPAAAILSCIDSRAPAEILFDVGIADTFNARVAGNVANDDLLGSLEFACAVAGAKLVLVMGHTACGAIKGAIDGAQLGHLTGLLEKIRPAVDATRYEGARTAKNPAFVDAVARTHVQLTVDHIRQSSPLLAGLEREGRIKLVGSLYHLNGGEVEFFL</sequence>
<dbReference type="CDD" id="cd03378">
    <property type="entry name" value="beta_CA_cladeC"/>
    <property type="match status" value="1"/>
</dbReference>
<dbReference type="InterPro" id="IPR001765">
    <property type="entry name" value="Carbonic_anhydrase"/>
</dbReference>
<dbReference type="Gene3D" id="3.40.1050.10">
    <property type="entry name" value="Carbonic anhydrase"/>
    <property type="match status" value="1"/>
</dbReference>
<reference evidence="3 4" key="1">
    <citation type="submission" date="2013-03" db="EMBL/GenBank/DDBJ databases">
        <authorList>
            <person name="Linke B."/>
        </authorList>
    </citation>
    <scope>NUCLEOTIDE SEQUENCE [LARGE SCALE GENOMIC DNA]</scope>
    <source>
        <strain evidence="3 4">B13</strain>
    </source>
</reference>
<dbReference type="AlphaFoldDB" id="A0A024HL54"/>
<dbReference type="HOGENOM" id="CLU_053879_4_1_6"/>
<feature type="binding site" evidence="2">
    <location>
        <position position="160"/>
    </location>
    <ligand>
        <name>Zn(2+)</name>
        <dbReference type="ChEBI" id="CHEBI:29105"/>
    </ligand>
</feature>
<dbReference type="PANTHER" id="PTHR11002:SF79">
    <property type="entry name" value="CARBONIC ANHYDRASE 2"/>
    <property type="match status" value="1"/>
</dbReference>
<comment type="cofactor">
    <cofactor evidence="2">
        <name>Zn(2+)</name>
        <dbReference type="ChEBI" id="CHEBI:29105"/>
    </cofactor>
    <text evidence="2">Binds 1 zinc ion per subunit.</text>
</comment>
<dbReference type="InterPro" id="IPR036874">
    <property type="entry name" value="Carbonic_anhydrase_sf"/>
</dbReference>
<reference evidence="3 4" key="2">
    <citation type="submission" date="2014-05" db="EMBL/GenBank/DDBJ databases">
        <title>Genome sequence of the 3-chlorobenzoate degrading bacterium Pseudomonas knackmussii B13 shows multiple evidence for horizontal gene transfer.</title>
        <authorList>
            <person name="Miyazaki R."/>
            <person name="Bertelli C."/>
            <person name="Falquet L."/>
            <person name="Robinson-Rechavi M."/>
            <person name="Gharib W."/>
            <person name="Roy S."/>
            <person name="Van der Meer J.R."/>
        </authorList>
    </citation>
    <scope>NUCLEOTIDE SEQUENCE [LARGE SCALE GENOMIC DNA]</scope>
    <source>
        <strain evidence="3 4">B13</strain>
    </source>
</reference>
<dbReference type="KEGG" id="pkc:PKB_3933"/>
<dbReference type="RefSeq" id="WP_043253631.1">
    <property type="nucleotide sequence ID" value="NZ_HG322950.1"/>
</dbReference>
<dbReference type="eggNOG" id="COG0288">
    <property type="taxonomic scope" value="Bacteria"/>
</dbReference>
<evidence type="ECO:0000313" key="4">
    <source>
        <dbReference type="Proteomes" id="UP000025241"/>
    </source>
</evidence>
<feature type="binding site" evidence="2">
    <location>
        <position position="104"/>
    </location>
    <ligand>
        <name>Zn(2+)</name>
        <dbReference type="ChEBI" id="CHEBI:29105"/>
    </ligand>
</feature>
<evidence type="ECO:0000313" key="3">
    <source>
        <dbReference type="EMBL" id="CDF85262.1"/>
    </source>
</evidence>
<keyword evidence="2" id="KW-0862">Zinc</keyword>
<dbReference type="EMBL" id="HG322950">
    <property type="protein sequence ID" value="CDF85262.1"/>
    <property type="molecule type" value="Genomic_DNA"/>
</dbReference>
<dbReference type="GO" id="GO:0004089">
    <property type="term" value="F:carbonate dehydratase activity"/>
    <property type="evidence" value="ECO:0007669"/>
    <property type="project" value="InterPro"/>
</dbReference>
<name>A0A024HL54_PSEKB</name>
<dbReference type="SUPFAM" id="SSF53056">
    <property type="entry name" value="beta-carbonic anhydrase, cab"/>
    <property type="match status" value="1"/>
</dbReference>
<dbReference type="STRING" id="1301098.PKB_3933"/>
<protein>
    <submittedName>
        <fullName evidence="3">Putative carbonic anhydrase</fullName>
    </submittedName>
</protein>
<dbReference type="Pfam" id="PF00484">
    <property type="entry name" value="Pro_CA"/>
    <property type="match status" value="1"/>
</dbReference>
<evidence type="ECO:0000256" key="2">
    <source>
        <dbReference type="PIRSR" id="PIRSR601765-1"/>
    </source>
</evidence>
<dbReference type="PATRIC" id="fig|1301098.3.peg.3937"/>
<keyword evidence="4" id="KW-1185">Reference proteome</keyword>
<dbReference type="NCBIfam" id="NF011765">
    <property type="entry name" value="PRK15219.1"/>
    <property type="match status" value="1"/>
</dbReference>
<feature type="binding site" evidence="2">
    <location>
        <position position="106"/>
    </location>
    <ligand>
        <name>Zn(2+)</name>
        <dbReference type="ChEBI" id="CHEBI:29105"/>
    </ligand>
</feature>
<comment type="similarity">
    <text evidence="1">Belongs to the beta-class carbonic anhydrase family.</text>
</comment>
<accession>A0A024HL54</accession>
<proteinExistence type="inferred from homology"/>